<dbReference type="Pfam" id="PF10636">
    <property type="entry name" value="hemP"/>
    <property type="match status" value="1"/>
</dbReference>
<evidence type="ECO:0008006" key="3">
    <source>
        <dbReference type="Google" id="ProtNLM"/>
    </source>
</evidence>
<dbReference type="PATRIC" id="fig|1294273.3.peg.2015"/>
<name>W8RT54_9RHOB</name>
<sequence length="60" mass="6683">MSYQTAFPQDAIRADAPRAVDLPTYDARRLTGGENTAQIVLDDKTYTLRITRAGKLILTK</sequence>
<dbReference type="KEGG" id="red:roselon_02043"/>
<dbReference type="AlphaFoldDB" id="W8RT54"/>
<accession>W8RT54</accession>
<dbReference type="RefSeq" id="WP_025312189.1">
    <property type="nucleotide sequence ID" value="NZ_CP004372.1"/>
</dbReference>
<gene>
    <name evidence="1" type="ORF">roselon_02043</name>
</gene>
<dbReference type="EMBL" id="CP004372">
    <property type="protein sequence ID" value="AHM04394.1"/>
    <property type="molecule type" value="Genomic_DNA"/>
</dbReference>
<dbReference type="OrthoDB" id="7691333at2"/>
<dbReference type="InterPro" id="IPR019600">
    <property type="entry name" value="Hemin_uptake_protein_HemP"/>
</dbReference>
<dbReference type="eggNOG" id="COG4256">
    <property type="taxonomic scope" value="Bacteria"/>
</dbReference>
<dbReference type="Gene3D" id="2.10.70.10">
    <property type="entry name" value="Complement Module, domain 1"/>
    <property type="match status" value="1"/>
</dbReference>
<proteinExistence type="predicted"/>
<dbReference type="Proteomes" id="UP000019593">
    <property type="component" value="Chromosome"/>
</dbReference>
<evidence type="ECO:0000313" key="1">
    <source>
        <dbReference type="EMBL" id="AHM04394.1"/>
    </source>
</evidence>
<reference evidence="1 2" key="1">
    <citation type="submission" date="2013-03" db="EMBL/GenBank/DDBJ databases">
        <authorList>
            <person name="Fiebig A."/>
            <person name="Goeker M."/>
            <person name="Klenk H.-P.P."/>
        </authorList>
    </citation>
    <scope>NUCLEOTIDE SEQUENCE [LARGE SCALE GENOMIC DNA]</scope>
    <source>
        <strain evidence="2">DSM 19469</strain>
    </source>
</reference>
<evidence type="ECO:0000313" key="2">
    <source>
        <dbReference type="Proteomes" id="UP000019593"/>
    </source>
</evidence>
<organism evidence="1 2">
    <name type="scientific">Roseicyclus elongatus DSM 19469</name>
    <dbReference type="NCBI Taxonomy" id="1294273"/>
    <lineage>
        <taxon>Bacteria</taxon>
        <taxon>Pseudomonadati</taxon>
        <taxon>Pseudomonadota</taxon>
        <taxon>Alphaproteobacteria</taxon>
        <taxon>Rhodobacterales</taxon>
        <taxon>Roseobacteraceae</taxon>
        <taxon>Roseicyclus</taxon>
    </lineage>
</organism>
<keyword evidence="2" id="KW-1185">Reference proteome</keyword>
<dbReference type="HOGENOM" id="CLU_178563_4_0_5"/>
<dbReference type="STRING" id="1294273.roselon_02043"/>
<protein>
    <recommendedName>
        <fullName evidence="3">Hemin uptake protein</fullName>
    </recommendedName>
</protein>